<reference evidence="1" key="1">
    <citation type="submission" date="2021-02" db="EMBL/GenBank/DDBJ databases">
        <authorList>
            <person name="Nieuwenhuis M."/>
            <person name="Van De Peppel L.J.J."/>
        </authorList>
    </citation>
    <scope>NUCLEOTIDE SEQUENCE</scope>
    <source>
        <strain evidence="1">D49</strain>
    </source>
</reference>
<sequence>MVQYSITVNIKEKALQTLKDNKRHFVFVRDLEVDGELQSGNIVSFIYSWRDLSATQTVIFEESFYISPSAEGFE</sequence>
<dbReference type="Proteomes" id="UP000717328">
    <property type="component" value="Unassembled WGS sequence"/>
</dbReference>
<evidence type="ECO:0000313" key="2">
    <source>
        <dbReference type="Proteomes" id="UP000717328"/>
    </source>
</evidence>
<keyword evidence="2" id="KW-1185">Reference proteome</keyword>
<protein>
    <submittedName>
        <fullName evidence="1">Uncharacterized protein</fullName>
    </submittedName>
</protein>
<feature type="non-terminal residue" evidence="1">
    <location>
        <position position="74"/>
    </location>
</feature>
<comment type="caution">
    <text evidence="1">The sequence shown here is derived from an EMBL/GenBank/DDBJ whole genome shotgun (WGS) entry which is preliminary data.</text>
</comment>
<reference evidence="1" key="2">
    <citation type="submission" date="2021-10" db="EMBL/GenBank/DDBJ databases">
        <title>Phylogenomics reveals ancestral predisposition of the termite-cultivated fungus Termitomyces towards a domesticated lifestyle.</title>
        <authorList>
            <person name="Auxier B."/>
            <person name="Grum-Grzhimaylo A."/>
            <person name="Cardenas M.E."/>
            <person name="Lodge J.D."/>
            <person name="Laessoe T."/>
            <person name="Pedersen O."/>
            <person name="Smith M.E."/>
            <person name="Kuyper T.W."/>
            <person name="Franco-Molano E.A."/>
            <person name="Baroni T.J."/>
            <person name="Aanen D.K."/>
        </authorList>
    </citation>
    <scope>NUCLEOTIDE SEQUENCE</scope>
    <source>
        <strain evidence="1">D49</strain>
    </source>
</reference>
<name>A0A9P7GIJ0_9AGAR</name>
<gene>
    <name evidence="1" type="ORF">H0H81_001395</name>
</gene>
<dbReference type="AlphaFoldDB" id="A0A9P7GIJ0"/>
<evidence type="ECO:0000313" key="1">
    <source>
        <dbReference type="EMBL" id="KAG5649940.1"/>
    </source>
</evidence>
<dbReference type="EMBL" id="JABCKI010000625">
    <property type="protein sequence ID" value="KAG5649940.1"/>
    <property type="molecule type" value="Genomic_DNA"/>
</dbReference>
<accession>A0A9P7GIJ0</accession>
<proteinExistence type="predicted"/>
<organism evidence="1 2">
    <name type="scientific">Sphagnurus paluster</name>
    <dbReference type="NCBI Taxonomy" id="117069"/>
    <lineage>
        <taxon>Eukaryota</taxon>
        <taxon>Fungi</taxon>
        <taxon>Dikarya</taxon>
        <taxon>Basidiomycota</taxon>
        <taxon>Agaricomycotina</taxon>
        <taxon>Agaricomycetes</taxon>
        <taxon>Agaricomycetidae</taxon>
        <taxon>Agaricales</taxon>
        <taxon>Tricholomatineae</taxon>
        <taxon>Lyophyllaceae</taxon>
        <taxon>Sphagnurus</taxon>
    </lineage>
</organism>